<protein>
    <submittedName>
        <fullName evidence="12">TATA box-binding protein-associated factor RNA polymerase I subunit B</fullName>
    </submittedName>
</protein>
<evidence type="ECO:0000256" key="8">
    <source>
        <dbReference type="ARBA" id="ARBA00023163"/>
    </source>
</evidence>
<evidence type="ECO:0000256" key="10">
    <source>
        <dbReference type="SAM" id="Coils"/>
    </source>
</evidence>
<feature type="compositionally biased region" description="Basic and acidic residues" evidence="11">
    <location>
        <begin position="11"/>
        <end position="29"/>
    </location>
</feature>
<dbReference type="OrthoDB" id="10069252at2759"/>
<keyword evidence="9" id="KW-0539">Nucleus</keyword>
<evidence type="ECO:0000256" key="7">
    <source>
        <dbReference type="ARBA" id="ARBA00023125"/>
    </source>
</evidence>
<evidence type="ECO:0000256" key="1">
    <source>
        <dbReference type="ARBA" id="ARBA00004604"/>
    </source>
</evidence>
<evidence type="ECO:0000256" key="9">
    <source>
        <dbReference type="ARBA" id="ARBA00023242"/>
    </source>
</evidence>
<gene>
    <name evidence="12" type="ORF">BAE44_0021883</name>
</gene>
<keyword evidence="3" id="KW-0479">Metal-binding</keyword>
<dbReference type="GO" id="GO:0008270">
    <property type="term" value="F:zinc ion binding"/>
    <property type="evidence" value="ECO:0007669"/>
    <property type="project" value="UniProtKB-KW"/>
</dbReference>
<dbReference type="PANTHER" id="PTHR31576">
    <property type="entry name" value="TATA BOX-BINDING PROTEIN-ASSOCIATED FACTOR RNA POLYMERASE I SUBUNIT B"/>
    <property type="match status" value="1"/>
</dbReference>
<dbReference type="STRING" id="888268.A0A1E5UW45"/>
<reference evidence="12 13" key="1">
    <citation type="submission" date="2016-09" db="EMBL/GenBank/DDBJ databases">
        <title>The draft genome of Dichanthelium oligosanthes: A C3 panicoid grass species.</title>
        <authorList>
            <person name="Studer A.J."/>
            <person name="Schnable J.C."/>
            <person name="Brutnell T.P."/>
        </authorList>
    </citation>
    <scope>NUCLEOTIDE SEQUENCE [LARGE SCALE GENOMIC DNA]</scope>
    <source>
        <strain evidence="13">cv. Kellogg 1175</strain>
        <tissue evidence="12">Leaf</tissue>
    </source>
</reference>
<sequence>MWARQVLAAHEAARGERRSGGGDNNKPDGLKFELEDDIFAQQKDRRRIEFAFLRSLRTLLPVYSTLAVCFLACHVAREAILPSDCLLYTFAREAILPSDMYRWAMEAKLPYLAVFTEVDRLLGSSLQLQGCPLDARQLFRPVRVIGAWQLEAAAGSIAQDYVSLQKICEERSNAGGSDPNANSPDFRMLDDSNSEEFGMRELLCAIAAAYDKINVAHGKSEWSLTLFLFDENPKEHLRSQSQGIEEMTSTNGVNKRYQDGTFVEASCISSSSGHDAMQILKAEMQDLGFHYMPPRKPRKSDGYLCYRRRRLGGGFIYVAHADYYMLLCAFAKFAEVNVRIMHTSVLKLERRLECIEDRIERSLNTLQNLSSQTRDELRPVSD</sequence>
<feature type="region of interest" description="Disordered" evidence="11">
    <location>
        <begin position="7"/>
        <end position="29"/>
    </location>
</feature>
<dbReference type="EMBL" id="LWDX02061041">
    <property type="protein sequence ID" value="OEL17097.1"/>
    <property type="molecule type" value="Genomic_DNA"/>
</dbReference>
<evidence type="ECO:0000313" key="12">
    <source>
        <dbReference type="EMBL" id="OEL17097.1"/>
    </source>
</evidence>
<evidence type="ECO:0000256" key="5">
    <source>
        <dbReference type="ARBA" id="ARBA00022833"/>
    </source>
</evidence>
<dbReference type="PANTHER" id="PTHR31576:SF2">
    <property type="entry name" value="TATA BOX-BINDING PROTEIN-ASSOCIATED FACTOR RNA POLYMERASE I SUBUNIT B"/>
    <property type="match status" value="1"/>
</dbReference>
<dbReference type="GO" id="GO:0070860">
    <property type="term" value="C:RNA polymerase I core factor complex"/>
    <property type="evidence" value="ECO:0007669"/>
    <property type="project" value="InterPro"/>
</dbReference>
<dbReference type="AlphaFoldDB" id="A0A1E5UW45"/>
<dbReference type="Proteomes" id="UP000095767">
    <property type="component" value="Unassembled WGS sequence"/>
</dbReference>
<organism evidence="12 13">
    <name type="scientific">Dichanthelium oligosanthes</name>
    <dbReference type="NCBI Taxonomy" id="888268"/>
    <lineage>
        <taxon>Eukaryota</taxon>
        <taxon>Viridiplantae</taxon>
        <taxon>Streptophyta</taxon>
        <taxon>Embryophyta</taxon>
        <taxon>Tracheophyta</taxon>
        <taxon>Spermatophyta</taxon>
        <taxon>Magnoliopsida</taxon>
        <taxon>Liliopsida</taxon>
        <taxon>Poales</taxon>
        <taxon>Poaceae</taxon>
        <taxon>PACMAD clade</taxon>
        <taxon>Panicoideae</taxon>
        <taxon>Panicodae</taxon>
        <taxon>Paniceae</taxon>
        <taxon>Dichantheliinae</taxon>
        <taxon>Dichanthelium</taxon>
    </lineage>
</organism>
<evidence type="ECO:0000256" key="3">
    <source>
        <dbReference type="ARBA" id="ARBA00022723"/>
    </source>
</evidence>
<name>A0A1E5UW45_9POAL</name>
<accession>A0A1E5UW45</accession>
<keyword evidence="8" id="KW-0804">Transcription</keyword>
<keyword evidence="10" id="KW-0175">Coiled coil</keyword>
<dbReference type="GO" id="GO:0001164">
    <property type="term" value="F:RNA polymerase I core promoter sequence-specific DNA binding"/>
    <property type="evidence" value="ECO:0007669"/>
    <property type="project" value="InterPro"/>
</dbReference>
<dbReference type="InterPro" id="IPR033599">
    <property type="entry name" value="TAF1B/Rrn7"/>
</dbReference>
<evidence type="ECO:0000313" key="13">
    <source>
        <dbReference type="Proteomes" id="UP000095767"/>
    </source>
</evidence>
<comment type="caution">
    <text evidence="12">The sequence shown here is derived from an EMBL/GenBank/DDBJ whole genome shotgun (WGS) entry which is preliminary data.</text>
</comment>
<evidence type="ECO:0000256" key="4">
    <source>
        <dbReference type="ARBA" id="ARBA00022771"/>
    </source>
</evidence>
<proteinExistence type="inferred from homology"/>
<keyword evidence="4" id="KW-0863">Zinc-finger</keyword>
<keyword evidence="7" id="KW-0238">DNA-binding</keyword>
<feature type="coiled-coil region" evidence="10">
    <location>
        <begin position="345"/>
        <end position="372"/>
    </location>
</feature>
<comment type="similarity">
    <text evidence="2">Belongs to the RRN7/TAF1B family.</text>
</comment>
<evidence type="ECO:0000256" key="6">
    <source>
        <dbReference type="ARBA" id="ARBA00023015"/>
    </source>
</evidence>
<keyword evidence="13" id="KW-1185">Reference proteome</keyword>
<dbReference type="GO" id="GO:0042790">
    <property type="term" value="P:nucleolar large rRNA transcription by RNA polymerase I"/>
    <property type="evidence" value="ECO:0007669"/>
    <property type="project" value="TreeGrafter"/>
</dbReference>
<evidence type="ECO:0000256" key="11">
    <source>
        <dbReference type="SAM" id="MobiDB-lite"/>
    </source>
</evidence>
<evidence type="ECO:0000256" key="2">
    <source>
        <dbReference type="ARBA" id="ARBA00006899"/>
    </source>
</evidence>
<keyword evidence="6" id="KW-0805">Transcription regulation</keyword>
<keyword evidence="5" id="KW-0862">Zinc</keyword>
<comment type="subcellular location">
    <subcellularLocation>
        <location evidence="1">Nucleus</location>
        <location evidence="1">Nucleolus</location>
    </subcellularLocation>
</comment>